<protein>
    <submittedName>
        <fullName evidence="6">Uncharacterized protein</fullName>
    </submittedName>
</protein>
<dbReference type="SMART" id="SM00369">
    <property type="entry name" value="LRR_TYP"/>
    <property type="match status" value="8"/>
</dbReference>
<dbReference type="InterPro" id="IPR050216">
    <property type="entry name" value="LRR_domain-containing"/>
</dbReference>
<dbReference type="InParanoid" id="A0A2G5C4Z8"/>
<proteinExistence type="inferred from homology"/>
<dbReference type="Proteomes" id="UP000230069">
    <property type="component" value="Unassembled WGS sequence"/>
</dbReference>
<keyword evidence="1" id="KW-0433">Leucine-rich repeat</keyword>
<dbReference type="SMART" id="SM00364">
    <property type="entry name" value="LRR_BAC"/>
    <property type="match status" value="8"/>
</dbReference>
<evidence type="ECO:0000256" key="5">
    <source>
        <dbReference type="SAM" id="MobiDB-lite"/>
    </source>
</evidence>
<evidence type="ECO:0000313" key="7">
    <source>
        <dbReference type="Proteomes" id="UP000230069"/>
    </source>
</evidence>
<dbReference type="STRING" id="218851.A0A2G5C4Z8"/>
<dbReference type="FunCoup" id="A0A2G5C4Z8">
    <property type="interactions" value="2421"/>
</dbReference>
<dbReference type="FunFam" id="3.80.10.10:FF:000746">
    <property type="entry name" value="Plant intracellular Ras-group-related LRR protein 2"/>
    <property type="match status" value="1"/>
</dbReference>
<dbReference type="OrthoDB" id="1668230at2759"/>
<accession>A0A2G5C4Z8</accession>
<evidence type="ECO:0000313" key="6">
    <source>
        <dbReference type="EMBL" id="PIA26378.1"/>
    </source>
</evidence>
<keyword evidence="3" id="KW-0175">Coiled coil</keyword>
<evidence type="ECO:0000256" key="1">
    <source>
        <dbReference type="ARBA" id="ARBA00022614"/>
    </source>
</evidence>
<dbReference type="InterPro" id="IPR003591">
    <property type="entry name" value="Leu-rich_rpt_typical-subtyp"/>
</dbReference>
<evidence type="ECO:0000256" key="4">
    <source>
        <dbReference type="ARBA" id="ARBA00023786"/>
    </source>
</evidence>
<dbReference type="InterPro" id="IPR001611">
    <property type="entry name" value="Leu-rich_rpt"/>
</dbReference>
<dbReference type="GO" id="GO:0055046">
    <property type="term" value="P:microgametogenesis"/>
    <property type="evidence" value="ECO:0007669"/>
    <property type="project" value="UniProtKB-ARBA"/>
</dbReference>
<dbReference type="SUPFAM" id="SSF52058">
    <property type="entry name" value="L domain-like"/>
    <property type="match status" value="1"/>
</dbReference>
<gene>
    <name evidence="6" type="ORF">AQUCO_09400023v1</name>
</gene>
<dbReference type="EMBL" id="KZ305111">
    <property type="protein sequence ID" value="PIA26378.1"/>
    <property type="molecule type" value="Genomic_DNA"/>
</dbReference>
<dbReference type="AlphaFoldDB" id="A0A2G5C4Z8"/>
<name>A0A2G5C4Z8_AQUCA</name>
<dbReference type="PROSITE" id="PS51450">
    <property type="entry name" value="LRR"/>
    <property type="match status" value="3"/>
</dbReference>
<evidence type="ECO:0000256" key="3">
    <source>
        <dbReference type="ARBA" id="ARBA00023054"/>
    </source>
</evidence>
<keyword evidence="7" id="KW-1185">Reference proteome</keyword>
<organism evidence="6 7">
    <name type="scientific">Aquilegia coerulea</name>
    <name type="common">Rocky mountain columbine</name>
    <dbReference type="NCBI Taxonomy" id="218851"/>
    <lineage>
        <taxon>Eukaryota</taxon>
        <taxon>Viridiplantae</taxon>
        <taxon>Streptophyta</taxon>
        <taxon>Embryophyta</taxon>
        <taxon>Tracheophyta</taxon>
        <taxon>Spermatophyta</taxon>
        <taxon>Magnoliopsida</taxon>
        <taxon>Ranunculales</taxon>
        <taxon>Ranunculaceae</taxon>
        <taxon>Thalictroideae</taxon>
        <taxon>Aquilegia</taxon>
    </lineage>
</organism>
<feature type="region of interest" description="Disordered" evidence="5">
    <location>
        <begin position="115"/>
        <end position="139"/>
    </location>
</feature>
<dbReference type="InterPro" id="IPR032675">
    <property type="entry name" value="LRR_dom_sf"/>
</dbReference>
<dbReference type="PANTHER" id="PTHR48051">
    <property type="match status" value="1"/>
</dbReference>
<dbReference type="PANTHER" id="PTHR48051:SF54">
    <property type="entry name" value="LEUCINE-RICH REPEAT-CONTAINING PROTEIN"/>
    <property type="match status" value="1"/>
</dbReference>
<feature type="compositionally biased region" description="Basic and acidic residues" evidence="5">
    <location>
        <begin position="120"/>
        <end position="139"/>
    </location>
</feature>
<dbReference type="PRINTS" id="PR00019">
    <property type="entry name" value="LEURICHRPT"/>
</dbReference>
<dbReference type="SMART" id="SM00365">
    <property type="entry name" value="LRR_SD22"/>
    <property type="match status" value="4"/>
</dbReference>
<reference evidence="6 7" key="1">
    <citation type="submission" date="2017-09" db="EMBL/GenBank/DDBJ databases">
        <title>WGS assembly of Aquilegia coerulea Goldsmith.</title>
        <authorList>
            <person name="Hodges S."/>
            <person name="Kramer E."/>
            <person name="Nordborg M."/>
            <person name="Tomkins J."/>
            <person name="Borevitz J."/>
            <person name="Derieg N."/>
            <person name="Yan J."/>
            <person name="Mihaltcheva S."/>
            <person name="Hayes R.D."/>
            <person name="Rokhsar D."/>
        </authorList>
    </citation>
    <scope>NUCLEOTIDE SEQUENCE [LARGE SCALE GENOMIC DNA]</scope>
    <source>
        <strain evidence="7">cv. Goldsmith</strain>
    </source>
</reference>
<keyword evidence="2" id="KW-0677">Repeat</keyword>
<sequence>MDPNPTKYPIVSYLMSRLPTFRKSDMESDIETPQSPSSDLVAERLLQASLRAKFPYLNDPAVIKSMKLAISDVSQTRSVLQALGDRPDHETVDTAKIKIAEIEANLDKRFESIGLGSKPEGVDQNKWEEEEKQKENECKQEAEREREIYKTVIKLDEMHEAYENLLKEAEKRLEKIYNEAAGKGKEVVVDEEVEVEEMGKVSEDVIGILHEAESGMDRVDLSERKLRLLPDVFGKLGGLIALNLSGNELKALPDSIGGLERLEELYLSSNRLESLPDSIGKLLNLKILDVSSNKLKALPDSISHCRSLVELDAGYNSLAYLPTNIGYELVNLIRLSVQYNKLRSFPSSICEMTSLRYLDAHFNELHGLPNSVGRLTNLEVLNLGSNFSDLKELPDTFGYLINLKELDLSNNQIHALPITFGRLDNLTKLNLDQNPIVTPPVEIVNNGVEAVKEFMAKRWLDILVEEEEKSMAEENNGWLQRSTSLLTRSTSMLKSYASNVSESVTEYLGGGVKSPRDPYLDQQL</sequence>
<evidence type="ECO:0000256" key="2">
    <source>
        <dbReference type="ARBA" id="ARBA00022737"/>
    </source>
</evidence>
<dbReference type="Gene3D" id="3.80.10.10">
    <property type="entry name" value="Ribonuclease Inhibitor"/>
    <property type="match status" value="2"/>
</dbReference>
<dbReference type="GO" id="GO:0005737">
    <property type="term" value="C:cytoplasm"/>
    <property type="evidence" value="ECO:0007669"/>
    <property type="project" value="TreeGrafter"/>
</dbReference>
<comment type="similarity">
    <text evidence="4">Belongs to the SHOC2 family.</text>
</comment>
<dbReference type="FunFam" id="3.80.10.10:FF:000610">
    <property type="entry name" value="Plant intracellular Ras-group-related LRR protein 9"/>
    <property type="match status" value="1"/>
</dbReference>
<dbReference type="Pfam" id="PF13855">
    <property type="entry name" value="LRR_8"/>
    <property type="match status" value="2"/>
</dbReference>